<gene>
    <name evidence="3" type="ORF">ACFSFX_13025</name>
</gene>
<dbReference type="PANTHER" id="PTHR46268:SF6">
    <property type="entry name" value="UNIVERSAL STRESS PROTEIN UP12"/>
    <property type="match status" value="1"/>
</dbReference>
<evidence type="ECO:0000256" key="1">
    <source>
        <dbReference type="ARBA" id="ARBA00008791"/>
    </source>
</evidence>
<dbReference type="Pfam" id="PF00582">
    <property type="entry name" value="Usp"/>
    <property type="match status" value="1"/>
</dbReference>
<dbReference type="EMBL" id="JBHUGA010000058">
    <property type="protein sequence ID" value="MFD1847510.1"/>
    <property type="molecule type" value="Genomic_DNA"/>
</dbReference>
<evidence type="ECO:0000259" key="2">
    <source>
        <dbReference type="Pfam" id="PF00582"/>
    </source>
</evidence>
<dbReference type="InterPro" id="IPR014729">
    <property type="entry name" value="Rossmann-like_a/b/a_fold"/>
</dbReference>
<dbReference type="SUPFAM" id="SSF52402">
    <property type="entry name" value="Adenine nucleotide alpha hydrolases-like"/>
    <property type="match status" value="1"/>
</dbReference>
<organism evidence="3 4">
    <name type="scientific">Arthrobacter flavus</name>
    <dbReference type="NCBI Taxonomy" id="95172"/>
    <lineage>
        <taxon>Bacteria</taxon>
        <taxon>Bacillati</taxon>
        <taxon>Actinomycetota</taxon>
        <taxon>Actinomycetes</taxon>
        <taxon>Micrococcales</taxon>
        <taxon>Micrococcaceae</taxon>
        <taxon>Arthrobacter</taxon>
    </lineage>
</organism>
<evidence type="ECO:0000313" key="4">
    <source>
        <dbReference type="Proteomes" id="UP001597307"/>
    </source>
</evidence>
<dbReference type="InterPro" id="IPR006016">
    <property type="entry name" value="UspA"/>
</dbReference>
<dbReference type="PRINTS" id="PR01438">
    <property type="entry name" value="UNVRSLSTRESS"/>
</dbReference>
<dbReference type="Gene3D" id="3.40.50.620">
    <property type="entry name" value="HUPs"/>
    <property type="match status" value="1"/>
</dbReference>
<feature type="domain" description="UspA" evidence="2">
    <location>
        <begin position="10"/>
        <end position="142"/>
    </location>
</feature>
<proteinExistence type="inferred from homology"/>
<comment type="similarity">
    <text evidence="1">Belongs to the universal stress protein A family.</text>
</comment>
<name>A0ABW4QA04_9MICC</name>
<evidence type="ECO:0000313" key="3">
    <source>
        <dbReference type="EMBL" id="MFD1847510.1"/>
    </source>
</evidence>
<dbReference type="CDD" id="cd00293">
    <property type="entry name" value="USP-like"/>
    <property type="match status" value="1"/>
</dbReference>
<dbReference type="RefSeq" id="WP_343882392.1">
    <property type="nucleotide sequence ID" value="NZ_BAAAIJ010000063.1"/>
</dbReference>
<dbReference type="InterPro" id="IPR006015">
    <property type="entry name" value="Universal_stress_UspA"/>
</dbReference>
<comment type="caution">
    <text evidence="3">The sequence shown here is derived from an EMBL/GenBank/DDBJ whole genome shotgun (WGS) entry which is preliminary data.</text>
</comment>
<sequence length="164" mass="16917">MENTLSAQQRVIVVGVDGSPSSVAALKLAMSLVPLAGDVVRAVAAWHHPVTLSVYTPQVWDYEEVMKKALAQALEEAFPAGTPPIVERRIVRGNPAQVLIKESADASMVVVGSRGHGGFTGLLLGSVSSAVAERAACPVLVSHGALKQAGGNAEASPVEATTRS</sequence>
<protein>
    <submittedName>
        <fullName evidence="3">Universal stress protein</fullName>
    </submittedName>
</protein>
<accession>A0ABW4QA04</accession>
<reference evidence="4" key="1">
    <citation type="journal article" date="2019" name="Int. J. Syst. Evol. Microbiol.">
        <title>The Global Catalogue of Microorganisms (GCM) 10K type strain sequencing project: providing services to taxonomists for standard genome sequencing and annotation.</title>
        <authorList>
            <consortium name="The Broad Institute Genomics Platform"/>
            <consortium name="The Broad Institute Genome Sequencing Center for Infectious Disease"/>
            <person name="Wu L."/>
            <person name="Ma J."/>
        </authorList>
    </citation>
    <scope>NUCLEOTIDE SEQUENCE [LARGE SCALE GENOMIC DNA]</scope>
    <source>
        <strain evidence="4">JCM 11496</strain>
    </source>
</reference>
<dbReference type="PANTHER" id="PTHR46268">
    <property type="entry name" value="STRESS RESPONSE PROTEIN NHAX"/>
    <property type="match status" value="1"/>
</dbReference>
<dbReference type="Proteomes" id="UP001597307">
    <property type="component" value="Unassembled WGS sequence"/>
</dbReference>
<keyword evidence="4" id="KW-1185">Reference proteome</keyword>